<keyword evidence="3" id="KW-0963">Cytoplasm</keyword>
<organism evidence="5 6">
    <name type="scientific">Georgenia soli</name>
    <dbReference type="NCBI Taxonomy" id="638953"/>
    <lineage>
        <taxon>Bacteria</taxon>
        <taxon>Bacillati</taxon>
        <taxon>Actinomycetota</taxon>
        <taxon>Actinomycetes</taxon>
        <taxon>Micrococcales</taxon>
        <taxon>Bogoriellaceae</taxon>
        <taxon>Georgenia</taxon>
    </lineage>
</organism>
<keyword evidence="6" id="KW-1185">Reference proteome</keyword>
<protein>
    <recommendedName>
        <fullName evidence="3">Nucleoside triphosphate pyrophosphatase</fullName>
        <ecNumber evidence="3">3.6.1.9</ecNumber>
    </recommendedName>
    <alternativeName>
        <fullName evidence="3">Nucleotide pyrophosphatase</fullName>
        <shortName evidence="3">Nucleotide PPase</shortName>
    </alternativeName>
</protein>
<dbReference type="SUPFAM" id="SSF52972">
    <property type="entry name" value="ITPase-like"/>
    <property type="match status" value="1"/>
</dbReference>
<dbReference type="GO" id="GO:0009117">
    <property type="term" value="P:nucleotide metabolic process"/>
    <property type="evidence" value="ECO:0007669"/>
    <property type="project" value="UniProtKB-KW"/>
</dbReference>
<dbReference type="HAMAP" id="MF_00528">
    <property type="entry name" value="Maf"/>
    <property type="match status" value="1"/>
</dbReference>
<dbReference type="NCBIfam" id="TIGR00172">
    <property type="entry name" value="maf"/>
    <property type="match status" value="1"/>
</dbReference>
<evidence type="ECO:0000256" key="4">
    <source>
        <dbReference type="SAM" id="MobiDB-lite"/>
    </source>
</evidence>
<dbReference type="Gene3D" id="3.90.950.10">
    <property type="match status" value="1"/>
</dbReference>
<feature type="active site" description="Proton acceptor" evidence="3">
    <location>
        <position position="141"/>
    </location>
</feature>
<dbReference type="PANTHER" id="PTHR43213">
    <property type="entry name" value="BIFUNCTIONAL DTTP/UTP PYROPHOSPHATASE/METHYLTRANSFERASE PROTEIN-RELATED"/>
    <property type="match status" value="1"/>
</dbReference>
<keyword evidence="2 3" id="KW-0378">Hydrolase</keyword>
<keyword evidence="3" id="KW-0546">Nucleotide metabolism</keyword>
<reference evidence="5 6" key="1">
    <citation type="submission" date="2017-10" db="EMBL/GenBank/DDBJ databases">
        <title>Sequencing the genomes of 1000 actinobacteria strains.</title>
        <authorList>
            <person name="Klenk H.-P."/>
        </authorList>
    </citation>
    <scope>NUCLEOTIDE SEQUENCE [LARGE SCALE GENOMIC DNA]</scope>
    <source>
        <strain evidence="5 6">DSM 21838</strain>
    </source>
</reference>
<dbReference type="EC" id="3.6.1.9" evidence="3"/>
<evidence type="ECO:0000313" key="5">
    <source>
        <dbReference type="EMBL" id="PFG38739.1"/>
    </source>
</evidence>
<accession>A0A2A9EKJ4</accession>
<evidence type="ECO:0000256" key="2">
    <source>
        <dbReference type="ARBA" id="ARBA00022801"/>
    </source>
</evidence>
<feature type="region of interest" description="Disordered" evidence="4">
    <location>
        <begin position="1"/>
        <end position="40"/>
    </location>
</feature>
<comment type="cofactor">
    <cofactor evidence="1 3">
        <name>a divalent metal cation</name>
        <dbReference type="ChEBI" id="CHEBI:60240"/>
    </cofactor>
</comment>
<comment type="caution">
    <text evidence="5">The sequence shown here is derived from an EMBL/GenBank/DDBJ whole genome shotgun (WGS) entry which is preliminary data.</text>
</comment>
<dbReference type="InterPro" id="IPR029001">
    <property type="entry name" value="ITPase-like_fam"/>
</dbReference>
<feature type="compositionally biased region" description="Polar residues" evidence="4">
    <location>
        <begin position="1"/>
        <end position="11"/>
    </location>
</feature>
<gene>
    <name evidence="5" type="ORF">ATJ97_1225</name>
</gene>
<evidence type="ECO:0000313" key="6">
    <source>
        <dbReference type="Proteomes" id="UP000222106"/>
    </source>
</evidence>
<name>A0A2A9EKJ4_9MICO</name>
<dbReference type="PANTHER" id="PTHR43213:SF5">
    <property type="entry name" value="BIFUNCTIONAL DTTP_UTP PYROPHOSPHATASE_METHYLTRANSFERASE PROTEIN-RELATED"/>
    <property type="match status" value="1"/>
</dbReference>
<comment type="catalytic activity">
    <reaction evidence="3">
        <text>a ribonucleoside 5'-triphosphate + H2O = a ribonucleoside 5'-phosphate + diphosphate + H(+)</text>
        <dbReference type="Rhea" id="RHEA:23996"/>
        <dbReference type="ChEBI" id="CHEBI:15377"/>
        <dbReference type="ChEBI" id="CHEBI:15378"/>
        <dbReference type="ChEBI" id="CHEBI:33019"/>
        <dbReference type="ChEBI" id="CHEBI:58043"/>
        <dbReference type="ChEBI" id="CHEBI:61557"/>
        <dbReference type="EC" id="3.6.1.9"/>
    </reaction>
</comment>
<dbReference type="InterPro" id="IPR003697">
    <property type="entry name" value="Maf-like"/>
</dbReference>
<comment type="catalytic activity">
    <reaction evidence="3">
        <text>a 2'-deoxyribonucleoside 5'-triphosphate + H2O = a 2'-deoxyribonucleoside 5'-phosphate + diphosphate + H(+)</text>
        <dbReference type="Rhea" id="RHEA:44644"/>
        <dbReference type="ChEBI" id="CHEBI:15377"/>
        <dbReference type="ChEBI" id="CHEBI:15378"/>
        <dbReference type="ChEBI" id="CHEBI:33019"/>
        <dbReference type="ChEBI" id="CHEBI:61560"/>
        <dbReference type="ChEBI" id="CHEBI:65317"/>
        <dbReference type="EC" id="3.6.1.9"/>
    </reaction>
</comment>
<proteinExistence type="inferred from homology"/>
<evidence type="ECO:0000256" key="3">
    <source>
        <dbReference type="HAMAP-Rule" id="MF_00528"/>
    </source>
</evidence>
<dbReference type="GO" id="GO:0047429">
    <property type="term" value="F:nucleoside triphosphate diphosphatase activity"/>
    <property type="evidence" value="ECO:0007669"/>
    <property type="project" value="UniProtKB-EC"/>
</dbReference>
<dbReference type="Pfam" id="PF02545">
    <property type="entry name" value="Maf"/>
    <property type="match status" value="1"/>
</dbReference>
<comment type="subcellular location">
    <subcellularLocation>
        <location evidence="3">Cytoplasm</location>
    </subcellularLocation>
</comment>
<evidence type="ECO:0000256" key="1">
    <source>
        <dbReference type="ARBA" id="ARBA00001968"/>
    </source>
</evidence>
<dbReference type="Proteomes" id="UP000222106">
    <property type="component" value="Unassembled WGS sequence"/>
</dbReference>
<sequence>MQPGYETTTTPAHPLKGETGKGLFGSNMRRDHRPCSLRPATGRGTGEDRCLLWVAVTTLLLASASPARLATLRSAGIEPLVAVSSVDEPAVLARAAEEAAAAGLGTLPAAEQVLLLARAKARDVVASAPAAAQADLVLGCDSMLELDGGAGVEVVGRPVDAADAVARWRSMRGRSGRLHTGHWLVRGAHQVGATSTTLVHFADLSDAEIDAYVATGEPLRVAGAFTVDGLGGPFVTGIEGDHHGVVGLSLPLLRDLLARVGLTVPDLWDATVRA</sequence>
<comment type="caution">
    <text evidence="3">Lacks conserved residue(s) required for the propagation of feature annotation.</text>
</comment>
<dbReference type="EMBL" id="PDJI01000004">
    <property type="protein sequence ID" value="PFG38739.1"/>
    <property type="molecule type" value="Genomic_DNA"/>
</dbReference>
<dbReference type="CDD" id="cd00555">
    <property type="entry name" value="Maf"/>
    <property type="match status" value="1"/>
</dbReference>
<comment type="function">
    <text evidence="3">Nucleoside triphosphate pyrophosphatase. May have a dual role in cell division arrest and in preventing the incorporation of modified nucleotides into cellular nucleic acids.</text>
</comment>
<dbReference type="GO" id="GO:0005737">
    <property type="term" value="C:cytoplasm"/>
    <property type="evidence" value="ECO:0007669"/>
    <property type="project" value="UniProtKB-SubCell"/>
</dbReference>
<comment type="similarity">
    <text evidence="3">Belongs to the Maf family.</text>
</comment>
<dbReference type="AlphaFoldDB" id="A0A2A9EKJ4"/>